<dbReference type="PANTHER" id="PTHR10513">
    <property type="entry name" value="DEOXYNUCLEOSIDE KINASE"/>
    <property type="match status" value="1"/>
</dbReference>
<dbReference type="AlphaFoldDB" id="A0A8J4CZC0"/>
<dbReference type="Pfam" id="PF01712">
    <property type="entry name" value="dNK"/>
    <property type="match status" value="1"/>
</dbReference>
<dbReference type="GO" id="GO:0019136">
    <property type="term" value="F:deoxynucleoside kinase activity"/>
    <property type="evidence" value="ECO:0007669"/>
    <property type="project" value="TreeGrafter"/>
</dbReference>
<sequence>LCLSLISSNHQLRRVISRRLLVFAMRLALSERPAIIRCLLSDFKSCDFAYFIFCWASGVSGDMRIQMRSLQGCGLAPTQERRLVVPASIPILKTLTTTPLQHLRATTLSPDRRRQRNTWLAAHKSDLSFSTTTRPKRSSTGKEGSVPLPAHADDILLVPSAHLHVKQLERHDVFTLSDFHRAYNKEKANFRRFLQDKIEVRDEEQLTAMEAFFRAMEDFQATSTSAGPAGANQAWPEARVGPQAEAAAGPVKPIAALGMTTEQVTLSVEGNISAGKSTFLSILKRHLLMDKGFSFVKEPIEQWQNVGGSSVNLLDLFYRDPARMAYTFQNFVFLTRVLQERETYGSTAKARILERSVFSDRMVFVRAAYASRDLADHELAIYDAWFGPILASLPTLVPNGLIYLRASPETCMARLKKRARSEEGGIPIAYLQCLHTNHEDWLLHAAMRACELKQHLQQQHQGEEARAVTAARQRSAHEASTSCSADSDVDLTDIGRQQRERQRLPSLSALRPLAEAPPEALGLVEIPDSLADTLHIIDATKVSGVPSAGFLHQLPTLVVDCDTDVDVDRDMAYGNKISNLIRDYTTFVSQYRAACHRLAAERRATAASEWGSGLGLDAAVRALPHRDTEYYTTDDFGRVTYRSIRPDVPGGVAMGAAEEAATLAAQPLTSSSG</sequence>
<dbReference type="CDD" id="cd01673">
    <property type="entry name" value="dNK"/>
    <property type="match status" value="1"/>
</dbReference>
<protein>
    <recommendedName>
        <fullName evidence="2">Deoxynucleoside kinase domain-containing protein</fullName>
    </recommendedName>
</protein>
<feature type="domain" description="Deoxynucleoside kinase" evidence="2">
    <location>
        <begin position="266"/>
        <end position="445"/>
    </location>
</feature>
<evidence type="ECO:0000313" key="3">
    <source>
        <dbReference type="EMBL" id="GIL92725.1"/>
    </source>
</evidence>
<comment type="caution">
    <text evidence="3">The sequence shown here is derived from an EMBL/GenBank/DDBJ whole genome shotgun (WGS) entry which is preliminary data.</text>
</comment>
<dbReference type="InterPro" id="IPR027417">
    <property type="entry name" value="P-loop_NTPase"/>
</dbReference>
<dbReference type="Gene3D" id="3.40.50.300">
    <property type="entry name" value="P-loop containing nucleotide triphosphate hydrolases"/>
    <property type="match status" value="1"/>
</dbReference>
<accession>A0A8J4CZC0</accession>
<feature type="region of interest" description="Disordered" evidence="1">
    <location>
        <begin position="127"/>
        <end position="146"/>
    </location>
</feature>
<dbReference type="InterPro" id="IPR050566">
    <property type="entry name" value="Deoxyribonucleoside_kinase"/>
</dbReference>
<evidence type="ECO:0000256" key="1">
    <source>
        <dbReference type="SAM" id="MobiDB-lite"/>
    </source>
</evidence>
<dbReference type="SUPFAM" id="SSF52540">
    <property type="entry name" value="P-loop containing nucleoside triphosphate hydrolases"/>
    <property type="match status" value="1"/>
</dbReference>
<reference evidence="3" key="1">
    <citation type="journal article" date="2021" name="Proc. Natl. Acad. Sci. U.S.A.">
        <title>Three genomes in the algal genus Volvox reveal the fate of a haploid sex-determining region after a transition to homothallism.</title>
        <authorList>
            <person name="Yamamoto K."/>
            <person name="Hamaji T."/>
            <person name="Kawai-Toyooka H."/>
            <person name="Matsuzaki R."/>
            <person name="Takahashi F."/>
            <person name="Nishimura Y."/>
            <person name="Kawachi M."/>
            <person name="Noguchi H."/>
            <person name="Minakuchi Y."/>
            <person name="Umen J.G."/>
            <person name="Toyoda A."/>
            <person name="Nozaki H."/>
        </authorList>
    </citation>
    <scope>NUCLEOTIDE SEQUENCE</scope>
    <source>
        <strain evidence="3">NIES-3786</strain>
    </source>
</reference>
<dbReference type="Proteomes" id="UP000747110">
    <property type="component" value="Unassembled WGS sequence"/>
</dbReference>
<dbReference type="EMBL" id="BNCP01000082">
    <property type="protein sequence ID" value="GIL92725.1"/>
    <property type="molecule type" value="Genomic_DNA"/>
</dbReference>
<evidence type="ECO:0000259" key="2">
    <source>
        <dbReference type="Pfam" id="PF01712"/>
    </source>
</evidence>
<dbReference type="InterPro" id="IPR031314">
    <property type="entry name" value="DNK_dom"/>
</dbReference>
<keyword evidence="4" id="KW-1185">Reference proteome</keyword>
<dbReference type="OrthoDB" id="567086at2759"/>
<gene>
    <name evidence="3" type="ORF">Vretifemale_20234</name>
</gene>
<organism evidence="3 4">
    <name type="scientific">Volvox reticuliferus</name>
    <dbReference type="NCBI Taxonomy" id="1737510"/>
    <lineage>
        <taxon>Eukaryota</taxon>
        <taxon>Viridiplantae</taxon>
        <taxon>Chlorophyta</taxon>
        <taxon>core chlorophytes</taxon>
        <taxon>Chlorophyceae</taxon>
        <taxon>CS clade</taxon>
        <taxon>Chlamydomonadales</taxon>
        <taxon>Volvocaceae</taxon>
        <taxon>Volvox</taxon>
    </lineage>
</organism>
<feature type="region of interest" description="Disordered" evidence="1">
    <location>
        <begin position="461"/>
        <end position="488"/>
    </location>
</feature>
<proteinExistence type="predicted"/>
<dbReference type="GO" id="GO:0005737">
    <property type="term" value="C:cytoplasm"/>
    <property type="evidence" value="ECO:0007669"/>
    <property type="project" value="TreeGrafter"/>
</dbReference>
<evidence type="ECO:0000313" key="4">
    <source>
        <dbReference type="Proteomes" id="UP000747110"/>
    </source>
</evidence>
<feature type="non-terminal residue" evidence="3">
    <location>
        <position position="1"/>
    </location>
</feature>
<dbReference type="PANTHER" id="PTHR10513:SF35">
    <property type="entry name" value="DEOXYADENOSINE KINASE"/>
    <property type="match status" value="1"/>
</dbReference>
<name>A0A8J4CZC0_9CHLO</name>